<reference evidence="2" key="1">
    <citation type="submission" date="2018-05" db="EMBL/GenBank/DDBJ databases">
        <authorList>
            <person name="Lanie J.A."/>
            <person name="Ng W.-L."/>
            <person name="Kazmierczak K.M."/>
            <person name="Andrzejewski T.M."/>
            <person name="Davidsen T.M."/>
            <person name="Wayne K.J."/>
            <person name="Tettelin H."/>
            <person name="Glass J.I."/>
            <person name="Rusch D."/>
            <person name="Podicherti R."/>
            <person name="Tsui H.-C.T."/>
            <person name="Winkler M.E."/>
        </authorList>
    </citation>
    <scope>NUCLEOTIDE SEQUENCE</scope>
</reference>
<dbReference type="EMBL" id="UINC01174322">
    <property type="protein sequence ID" value="SVD80383.1"/>
    <property type="molecule type" value="Genomic_DNA"/>
</dbReference>
<feature type="non-terminal residue" evidence="2">
    <location>
        <position position="249"/>
    </location>
</feature>
<feature type="domain" description="IrrE N-terminal-like" evidence="1">
    <location>
        <begin position="94"/>
        <end position="187"/>
    </location>
</feature>
<evidence type="ECO:0000259" key="1">
    <source>
        <dbReference type="Pfam" id="PF06114"/>
    </source>
</evidence>
<dbReference type="AlphaFoldDB" id="A0A382YAT8"/>
<evidence type="ECO:0000313" key="2">
    <source>
        <dbReference type="EMBL" id="SVD80383.1"/>
    </source>
</evidence>
<organism evidence="2">
    <name type="scientific">marine metagenome</name>
    <dbReference type="NCBI Taxonomy" id="408172"/>
    <lineage>
        <taxon>unclassified sequences</taxon>
        <taxon>metagenomes</taxon>
        <taxon>ecological metagenomes</taxon>
    </lineage>
</organism>
<sequence length="249" mass="28701">MEVSHRTGKKYEKQKKDIDTLMDNSIKPYPFLKDSSIEKESLNLLDSYSQDIGEKIIPPIPVFDIIEYLGYDIDFPNDGIYSDKNFLGGLLISEKIVQINENLNGQEGRMNFTAAHETGHIVLHAPTYIEQMFGQQLEFELKDKSNIICRKDEGFEGTKKAPEEWQADKFAAYLLMPTKEVKRTFFKARRRPIDLSKRRLLDLIRKPRPIRQRGIWIADRIIKTGNFVNVSKLAMLNRLIGLGLVRGIG</sequence>
<gene>
    <name evidence="2" type="ORF">METZ01_LOCUS433237</name>
</gene>
<dbReference type="Pfam" id="PF06114">
    <property type="entry name" value="Peptidase_M78"/>
    <property type="match status" value="1"/>
</dbReference>
<accession>A0A382YAT8</accession>
<protein>
    <recommendedName>
        <fullName evidence="1">IrrE N-terminal-like domain-containing protein</fullName>
    </recommendedName>
</protein>
<name>A0A382YAT8_9ZZZZ</name>
<proteinExistence type="predicted"/>
<dbReference type="InterPro" id="IPR010359">
    <property type="entry name" value="IrrE_HExxH"/>
</dbReference>
<dbReference type="Gene3D" id="1.10.10.2910">
    <property type="match status" value="1"/>
</dbReference>